<accession>A0A0F8WPG5</accession>
<dbReference type="AlphaFoldDB" id="A0A0F8WPG5"/>
<comment type="caution">
    <text evidence="1">The sequence shown here is derived from an EMBL/GenBank/DDBJ whole genome shotgun (WGS) entry which is preliminary data.</text>
</comment>
<name>A0A0F8WPG5_9ZZZZ</name>
<dbReference type="SUPFAM" id="SSF101898">
    <property type="entry name" value="NHL repeat"/>
    <property type="match status" value="1"/>
</dbReference>
<sequence length="110" mass="12112">VTGNKHDLSTGERTSLARKYTPGGKLKWHRSLADKSVSGSAIDRRDNIYVVGNDDNMDGFVSKYSRSGGHRWTRQIISEGSATDAAVSADNSLYVIGSIDNGRNWYLAKY</sequence>
<evidence type="ECO:0008006" key="2">
    <source>
        <dbReference type="Google" id="ProtNLM"/>
    </source>
</evidence>
<proteinExistence type="predicted"/>
<dbReference type="Gene3D" id="2.130.10.10">
    <property type="entry name" value="YVTN repeat-like/Quinoprotein amine dehydrogenase"/>
    <property type="match status" value="1"/>
</dbReference>
<evidence type="ECO:0000313" key="1">
    <source>
        <dbReference type="EMBL" id="KKK58797.1"/>
    </source>
</evidence>
<reference evidence="1" key="1">
    <citation type="journal article" date="2015" name="Nature">
        <title>Complex archaea that bridge the gap between prokaryotes and eukaryotes.</title>
        <authorList>
            <person name="Spang A."/>
            <person name="Saw J.H."/>
            <person name="Jorgensen S.L."/>
            <person name="Zaremba-Niedzwiedzka K."/>
            <person name="Martijn J."/>
            <person name="Lind A.E."/>
            <person name="van Eijk R."/>
            <person name="Schleper C."/>
            <person name="Guy L."/>
            <person name="Ettema T.J."/>
        </authorList>
    </citation>
    <scope>NUCLEOTIDE SEQUENCE</scope>
</reference>
<dbReference type="InterPro" id="IPR015943">
    <property type="entry name" value="WD40/YVTN_repeat-like_dom_sf"/>
</dbReference>
<protein>
    <recommendedName>
        <fullName evidence="2">Photosynthesis system II assembly factor Ycf48/Hcf136-like domain-containing protein</fullName>
    </recommendedName>
</protein>
<gene>
    <name evidence="1" type="ORF">LCGC14_3040820</name>
</gene>
<organism evidence="1">
    <name type="scientific">marine sediment metagenome</name>
    <dbReference type="NCBI Taxonomy" id="412755"/>
    <lineage>
        <taxon>unclassified sequences</taxon>
        <taxon>metagenomes</taxon>
        <taxon>ecological metagenomes</taxon>
    </lineage>
</organism>
<dbReference type="EMBL" id="LAZR01063799">
    <property type="protein sequence ID" value="KKK58797.1"/>
    <property type="molecule type" value="Genomic_DNA"/>
</dbReference>
<feature type="non-terminal residue" evidence="1">
    <location>
        <position position="1"/>
    </location>
</feature>